<gene>
    <name evidence="2" type="ORF">SAMN05421752_112135</name>
</gene>
<accession>A0A1N7GJ16</accession>
<sequence>MADSILAPLFVLASFSIGAVGTLQFSAPLDVALTDSLYSAHGTDITDAFILSISILVVGWLTTERTPEDWTDVETVVVLLAVLLNVLEALVPAMQVTLESMWYVGWFSVVLNGVAFYVIAYKYPGGHTMHFDIFRGTATWYSLPSISGTPGCP</sequence>
<feature type="transmembrane region" description="Helical" evidence="1">
    <location>
        <begin position="100"/>
        <end position="120"/>
    </location>
</feature>
<evidence type="ECO:0000256" key="1">
    <source>
        <dbReference type="SAM" id="Phobius"/>
    </source>
</evidence>
<evidence type="ECO:0000313" key="2">
    <source>
        <dbReference type="EMBL" id="SIS12593.1"/>
    </source>
</evidence>
<feature type="transmembrane region" description="Helical" evidence="1">
    <location>
        <begin position="45"/>
        <end position="63"/>
    </location>
</feature>
<dbReference type="InterPro" id="IPR058336">
    <property type="entry name" value="VP3-like_halobact-type"/>
</dbReference>
<organism evidence="2 3">
    <name type="scientific">Natronorubrum thiooxidans</name>
    <dbReference type="NCBI Taxonomy" id="308853"/>
    <lineage>
        <taxon>Archaea</taxon>
        <taxon>Methanobacteriati</taxon>
        <taxon>Methanobacteriota</taxon>
        <taxon>Stenosarchaea group</taxon>
        <taxon>Halobacteria</taxon>
        <taxon>Halobacteriales</taxon>
        <taxon>Natrialbaceae</taxon>
        <taxon>Natronorubrum</taxon>
    </lineage>
</organism>
<keyword evidence="1" id="KW-0812">Transmembrane</keyword>
<reference evidence="3" key="1">
    <citation type="submission" date="2017-01" db="EMBL/GenBank/DDBJ databases">
        <authorList>
            <person name="Varghese N."/>
            <person name="Submissions S."/>
        </authorList>
    </citation>
    <scope>NUCLEOTIDE SEQUENCE [LARGE SCALE GENOMIC DNA]</scope>
    <source>
        <strain evidence="3">type strain: HArc-</strain>
    </source>
</reference>
<proteinExistence type="predicted"/>
<dbReference type="STRING" id="308853.SAMN05421752_112135"/>
<feature type="transmembrane region" description="Helical" evidence="1">
    <location>
        <begin position="75"/>
        <end position="94"/>
    </location>
</feature>
<dbReference type="AlphaFoldDB" id="A0A1N7GJ16"/>
<dbReference type="EMBL" id="FTNR01000012">
    <property type="protein sequence ID" value="SIS12593.1"/>
    <property type="molecule type" value="Genomic_DNA"/>
</dbReference>
<dbReference type="Proteomes" id="UP000185936">
    <property type="component" value="Unassembled WGS sequence"/>
</dbReference>
<keyword evidence="1" id="KW-1133">Transmembrane helix</keyword>
<keyword evidence="3" id="KW-1185">Reference proteome</keyword>
<evidence type="ECO:0000313" key="3">
    <source>
        <dbReference type="Proteomes" id="UP000185936"/>
    </source>
</evidence>
<name>A0A1N7GJ16_9EURY</name>
<keyword evidence="1" id="KW-0472">Membrane</keyword>
<protein>
    <submittedName>
        <fullName evidence="2">Uncharacterized protein</fullName>
    </submittedName>
</protein>
<dbReference type="Pfam" id="PF26064">
    <property type="entry name" value="DUF8023"/>
    <property type="match status" value="1"/>
</dbReference>